<dbReference type="AlphaFoldDB" id="A0A2Z7BWJ5"/>
<accession>A0A2Z7BWJ5</accession>
<gene>
    <name evidence="2" type="ORF">F511_40170</name>
</gene>
<sequence>MTRWIWITDQTLHILDDSSMHFVEDDIHLGDDVASNQPSLSIVSTNFSASFDDLKASISQLIPTQKKDTRRIDDAQKDILSKLNTLEKDILEALKQHEEANKSMMQSARQEARTQKNVLSINLNEFRKVFQGHSDFVTSDLADVRKEHKAQRAMLEELGFLVDYINRGGDAKKGEGGSIRPQPPPDDQNRPGGGSGSRPIHIERLFKVQYSNSKNITVQAIIENTFESSSGSPC</sequence>
<reference evidence="2 3" key="1">
    <citation type="journal article" date="2015" name="Proc. Natl. Acad. Sci. U.S.A.">
        <title>The resurrection genome of Boea hygrometrica: A blueprint for survival of dehydration.</title>
        <authorList>
            <person name="Xiao L."/>
            <person name="Yang G."/>
            <person name="Zhang L."/>
            <person name="Yang X."/>
            <person name="Zhao S."/>
            <person name="Ji Z."/>
            <person name="Zhou Q."/>
            <person name="Hu M."/>
            <person name="Wang Y."/>
            <person name="Chen M."/>
            <person name="Xu Y."/>
            <person name="Jin H."/>
            <person name="Xiao X."/>
            <person name="Hu G."/>
            <person name="Bao F."/>
            <person name="Hu Y."/>
            <person name="Wan P."/>
            <person name="Li L."/>
            <person name="Deng X."/>
            <person name="Kuang T."/>
            <person name="Xiang C."/>
            <person name="Zhu J.K."/>
            <person name="Oliver M.J."/>
            <person name="He Y."/>
        </authorList>
    </citation>
    <scope>NUCLEOTIDE SEQUENCE [LARGE SCALE GENOMIC DNA]</scope>
    <source>
        <strain evidence="3">cv. XS01</strain>
    </source>
</reference>
<organism evidence="2 3">
    <name type="scientific">Dorcoceras hygrometricum</name>
    <dbReference type="NCBI Taxonomy" id="472368"/>
    <lineage>
        <taxon>Eukaryota</taxon>
        <taxon>Viridiplantae</taxon>
        <taxon>Streptophyta</taxon>
        <taxon>Embryophyta</taxon>
        <taxon>Tracheophyta</taxon>
        <taxon>Spermatophyta</taxon>
        <taxon>Magnoliopsida</taxon>
        <taxon>eudicotyledons</taxon>
        <taxon>Gunneridae</taxon>
        <taxon>Pentapetalae</taxon>
        <taxon>asterids</taxon>
        <taxon>lamiids</taxon>
        <taxon>Lamiales</taxon>
        <taxon>Gesneriaceae</taxon>
        <taxon>Didymocarpoideae</taxon>
        <taxon>Trichosporeae</taxon>
        <taxon>Loxocarpinae</taxon>
        <taxon>Dorcoceras</taxon>
    </lineage>
</organism>
<name>A0A2Z7BWJ5_9LAMI</name>
<feature type="region of interest" description="Disordered" evidence="1">
    <location>
        <begin position="171"/>
        <end position="200"/>
    </location>
</feature>
<evidence type="ECO:0000313" key="3">
    <source>
        <dbReference type="Proteomes" id="UP000250235"/>
    </source>
</evidence>
<dbReference type="Proteomes" id="UP000250235">
    <property type="component" value="Unassembled WGS sequence"/>
</dbReference>
<proteinExistence type="predicted"/>
<dbReference type="EMBL" id="KV001375">
    <property type="protein sequence ID" value="KZV38983.1"/>
    <property type="molecule type" value="Genomic_DNA"/>
</dbReference>
<keyword evidence="3" id="KW-1185">Reference proteome</keyword>
<evidence type="ECO:0000313" key="2">
    <source>
        <dbReference type="EMBL" id="KZV38983.1"/>
    </source>
</evidence>
<evidence type="ECO:0000256" key="1">
    <source>
        <dbReference type="SAM" id="MobiDB-lite"/>
    </source>
</evidence>
<protein>
    <submittedName>
        <fullName evidence="2">Uncharacterized protein</fullName>
    </submittedName>
</protein>